<organism evidence="2 3">
    <name type="scientific">Patiria miniata</name>
    <name type="common">Bat star</name>
    <name type="synonym">Asterina miniata</name>
    <dbReference type="NCBI Taxonomy" id="46514"/>
    <lineage>
        <taxon>Eukaryota</taxon>
        <taxon>Metazoa</taxon>
        <taxon>Echinodermata</taxon>
        <taxon>Eleutherozoa</taxon>
        <taxon>Asterozoa</taxon>
        <taxon>Asteroidea</taxon>
        <taxon>Valvatacea</taxon>
        <taxon>Valvatida</taxon>
        <taxon>Asterinidae</taxon>
        <taxon>Patiria</taxon>
    </lineage>
</organism>
<dbReference type="AlphaFoldDB" id="A0A913ZI82"/>
<dbReference type="Proteomes" id="UP000887568">
    <property type="component" value="Unplaced"/>
</dbReference>
<dbReference type="RefSeq" id="XP_038050767.1">
    <property type="nucleotide sequence ID" value="XM_038194839.1"/>
</dbReference>
<dbReference type="GeneID" id="119723929"/>
<sequence length="182" mass="20285">MATPRTVSHALLVLALTCSLSLAAPAVDPRSATTNTNAPSRGSGSKLLYRDAVAVVDNMHEFLSTLSEFEEVKAGEGAREEEMIRYGIPARSKKENVGFQMPGWRRRRRRSTVEEDLVSAAFFGRLDDQADVMVNAIHKFLDDLHKVRQFYEGKSVYRESRNYHLGESRGLAPGDGQVQSQE</sequence>
<proteinExistence type="predicted"/>
<evidence type="ECO:0000313" key="2">
    <source>
        <dbReference type="EnsemblMetazoa" id="XP_038050766.1"/>
    </source>
</evidence>
<feature type="chain" id="PRO_5038324091" evidence="1">
    <location>
        <begin position="24"/>
        <end position="182"/>
    </location>
</feature>
<keyword evidence="1" id="KW-0732">Signal</keyword>
<name>A0A913ZI82_PATMI</name>
<reference evidence="2" key="1">
    <citation type="submission" date="2022-11" db="UniProtKB">
        <authorList>
            <consortium name="EnsemblMetazoa"/>
        </authorList>
    </citation>
    <scope>IDENTIFICATION</scope>
</reference>
<evidence type="ECO:0000313" key="3">
    <source>
        <dbReference type="Proteomes" id="UP000887568"/>
    </source>
</evidence>
<accession>A0A913ZI82</accession>
<evidence type="ECO:0000256" key="1">
    <source>
        <dbReference type="SAM" id="SignalP"/>
    </source>
</evidence>
<keyword evidence="3" id="KW-1185">Reference proteome</keyword>
<feature type="signal peptide" evidence="1">
    <location>
        <begin position="1"/>
        <end position="23"/>
    </location>
</feature>
<dbReference type="EnsemblMetazoa" id="XM_038194839.1">
    <property type="protein sequence ID" value="XP_038050767.1"/>
    <property type="gene ID" value="LOC119723929"/>
</dbReference>
<protein>
    <submittedName>
        <fullName evidence="2">Uncharacterized protein</fullName>
    </submittedName>
</protein>
<dbReference type="OrthoDB" id="10332511at2759"/>
<dbReference type="EnsemblMetazoa" id="XM_038194838.1">
    <property type="protein sequence ID" value="XP_038050766.1"/>
    <property type="gene ID" value="LOC119723929"/>
</dbReference>
<dbReference type="OMA" id="VDSMHEF"/>
<dbReference type="RefSeq" id="XP_038050766.1">
    <property type="nucleotide sequence ID" value="XM_038194838.1"/>
</dbReference>